<dbReference type="SUPFAM" id="SSF55920">
    <property type="entry name" value="Creatinase/aminopeptidase"/>
    <property type="match status" value="1"/>
</dbReference>
<feature type="binding site" evidence="6">
    <location>
        <position position="234"/>
    </location>
    <ligand>
        <name>a divalent metal cation</name>
        <dbReference type="ChEBI" id="CHEBI:60240"/>
        <label>2</label>
        <note>catalytic</note>
    </ligand>
</feature>
<evidence type="ECO:0000313" key="10">
    <source>
        <dbReference type="Proteomes" id="UP001154420"/>
    </source>
</evidence>
<comment type="cofactor">
    <cofactor evidence="6">
        <name>Co(2+)</name>
        <dbReference type="ChEBI" id="CHEBI:48828"/>
    </cofactor>
    <cofactor evidence="6">
        <name>Zn(2+)</name>
        <dbReference type="ChEBI" id="CHEBI:29105"/>
    </cofactor>
    <cofactor evidence="6">
        <name>Mn(2+)</name>
        <dbReference type="ChEBI" id="CHEBI:29035"/>
    </cofactor>
    <cofactor evidence="6">
        <name>Fe(2+)</name>
        <dbReference type="ChEBI" id="CHEBI:29033"/>
    </cofactor>
    <text evidence="6">Binds 2 divalent metal cations per subunit. Has a high-affinity and a low affinity metal-binding site. The true nature of the physiological cofactor is under debate. The enzyme is active with cobalt, zinc, manganese or divalent iron ions. Most likely, methionine aminopeptidases function as mononuclear Fe(2+)-metalloproteases under physiological conditions, and the catalytically relevant metal-binding site has been assigned to the histidine-containing high-affinity site.</text>
</comment>
<dbReference type="Gene3D" id="3.90.230.10">
    <property type="entry name" value="Creatinase/methionine aminopeptidase superfamily"/>
    <property type="match status" value="1"/>
</dbReference>
<comment type="similarity">
    <text evidence="6">Belongs to the peptidase M24A family. Methionine aminopeptidase type 1 subfamily.</text>
</comment>
<dbReference type="InterPro" id="IPR000994">
    <property type="entry name" value="Pept_M24"/>
</dbReference>
<evidence type="ECO:0000259" key="8">
    <source>
        <dbReference type="Pfam" id="PF00557"/>
    </source>
</evidence>
<feature type="binding site" evidence="6">
    <location>
        <position position="107"/>
    </location>
    <ligand>
        <name>a divalent metal cation</name>
        <dbReference type="ChEBI" id="CHEBI:60240"/>
        <label>1</label>
    </ligand>
</feature>
<dbReference type="PANTHER" id="PTHR43330">
    <property type="entry name" value="METHIONINE AMINOPEPTIDASE"/>
    <property type="match status" value="1"/>
</dbReference>
<dbReference type="Pfam" id="PF00557">
    <property type="entry name" value="Peptidase_M24"/>
    <property type="match status" value="1"/>
</dbReference>
<dbReference type="GO" id="GO:0005829">
    <property type="term" value="C:cytosol"/>
    <property type="evidence" value="ECO:0007669"/>
    <property type="project" value="TreeGrafter"/>
</dbReference>
<dbReference type="EC" id="3.4.11.18" evidence="6 7"/>
<evidence type="ECO:0000256" key="3">
    <source>
        <dbReference type="ARBA" id="ARBA00022670"/>
    </source>
</evidence>
<dbReference type="RefSeq" id="WP_160560991.1">
    <property type="nucleotide sequence ID" value="NZ_QZDT01000027.1"/>
</dbReference>
<dbReference type="AlphaFoldDB" id="A0A9X5BH45"/>
<comment type="caution">
    <text evidence="9">The sequence shown here is derived from an EMBL/GenBank/DDBJ whole genome shotgun (WGS) entry which is preliminary data.</text>
</comment>
<evidence type="ECO:0000256" key="5">
    <source>
        <dbReference type="ARBA" id="ARBA00022801"/>
    </source>
</evidence>
<keyword evidence="10" id="KW-1185">Reference proteome</keyword>
<comment type="catalytic activity">
    <reaction evidence="6 7">
        <text>Release of N-terminal amino acids, preferentially methionine, from peptides and arylamides.</text>
        <dbReference type="EC" id="3.4.11.18"/>
    </reaction>
</comment>
<keyword evidence="4 6" id="KW-0479">Metal-binding</keyword>
<feature type="binding site" evidence="6">
    <location>
        <position position="96"/>
    </location>
    <ligand>
        <name>a divalent metal cation</name>
        <dbReference type="ChEBI" id="CHEBI:60240"/>
        <label>1</label>
    </ligand>
</feature>
<organism evidence="9 10">
    <name type="scientific">Parablautia muri</name>
    <dbReference type="NCBI Taxonomy" id="2320879"/>
    <lineage>
        <taxon>Bacteria</taxon>
        <taxon>Bacillati</taxon>
        <taxon>Bacillota</taxon>
        <taxon>Clostridia</taxon>
        <taxon>Lachnospirales</taxon>
        <taxon>Lachnospiraceae</taxon>
        <taxon>Parablautia</taxon>
    </lineage>
</organism>
<evidence type="ECO:0000256" key="2">
    <source>
        <dbReference type="ARBA" id="ARBA00022438"/>
    </source>
</evidence>
<name>A0A9X5BH45_9FIRM</name>
<dbReference type="GO" id="GO:0070006">
    <property type="term" value="F:metalloaminopeptidase activity"/>
    <property type="evidence" value="ECO:0007669"/>
    <property type="project" value="UniProtKB-UniRule"/>
</dbReference>
<keyword evidence="2 6" id="KW-0031">Aminopeptidase</keyword>
<dbReference type="GO" id="GO:0046872">
    <property type="term" value="F:metal ion binding"/>
    <property type="evidence" value="ECO:0007669"/>
    <property type="project" value="UniProtKB-UniRule"/>
</dbReference>
<evidence type="ECO:0000256" key="4">
    <source>
        <dbReference type="ARBA" id="ARBA00022723"/>
    </source>
</evidence>
<dbReference type="Proteomes" id="UP001154420">
    <property type="component" value="Unassembled WGS sequence"/>
</dbReference>
<dbReference type="GO" id="GO:0004239">
    <property type="term" value="F:initiator methionyl aminopeptidase activity"/>
    <property type="evidence" value="ECO:0007669"/>
    <property type="project" value="UniProtKB-UniRule"/>
</dbReference>
<evidence type="ECO:0000256" key="7">
    <source>
        <dbReference type="RuleBase" id="RU003653"/>
    </source>
</evidence>
<dbReference type="PANTHER" id="PTHR43330:SF27">
    <property type="entry name" value="METHIONINE AMINOPEPTIDASE"/>
    <property type="match status" value="1"/>
</dbReference>
<comment type="function">
    <text evidence="1 6">Removes the N-terminal methionine from nascent proteins. The N-terminal methionine is often cleaved when the second residue in the primary sequence is small and uncharged (Met-Ala-, Cys, Gly, Pro, Ser, Thr, or Val). Requires deformylation of the N(alpha)-formylated initiator methionine before it can be hydrolyzed.</text>
</comment>
<evidence type="ECO:0000256" key="1">
    <source>
        <dbReference type="ARBA" id="ARBA00002521"/>
    </source>
</evidence>
<dbReference type="OrthoDB" id="9802055at2"/>
<feature type="binding site" evidence="6">
    <location>
        <position position="203"/>
    </location>
    <ligand>
        <name>a divalent metal cation</name>
        <dbReference type="ChEBI" id="CHEBI:60240"/>
        <label>2</label>
        <note>catalytic</note>
    </ligand>
</feature>
<feature type="binding site" evidence="6">
    <location>
        <position position="78"/>
    </location>
    <ligand>
        <name>substrate</name>
    </ligand>
</feature>
<dbReference type="HAMAP" id="MF_01974">
    <property type="entry name" value="MetAP_1"/>
    <property type="match status" value="1"/>
</dbReference>
<dbReference type="InterPro" id="IPR036005">
    <property type="entry name" value="Creatinase/aminopeptidase-like"/>
</dbReference>
<evidence type="ECO:0000313" key="9">
    <source>
        <dbReference type="EMBL" id="NBJ93945.1"/>
    </source>
</evidence>
<dbReference type="GO" id="GO:0006508">
    <property type="term" value="P:proteolysis"/>
    <property type="evidence" value="ECO:0007669"/>
    <property type="project" value="UniProtKB-KW"/>
</dbReference>
<feature type="binding site" evidence="6">
    <location>
        <position position="107"/>
    </location>
    <ligand>
        <name>a divalent metal cation</name>
        <dbReference type="ChEBI" id="CHEBI:60240"/>
        <label>2</label>
        <note>catalytic</note>
    </ligand>
</feature>
<dbReference type="InterPro" id="IPR001714">
    <property type="entry name" value="Pept_M24_MAP"/>
</dbReference>
<feature type="binding site" evidence="6">
    <location>
        <position position="177"/>
    </location>
    <ligand>
        <name>substrate</name>
    </ligand>
</feature>
<dbReference type="PRINTS" id="PR00599">
    <property type="entry name" value="MAPEPTIDASE"/>
</dbReference>
<feature type="binding site" evidence="6">
    <location>
        <position position="170"/>
    </location>
    <ligand>
        <name>a divalent metal cation</name>
        <dbReference type="ChEBI" id="CHEBI:60240"/>
        <label>2</label>
        <note>catalytic</note>
    </ligand>
</feature>
<reference evidence="9" key="1">
    <citation type="submission" date="2018-09" db="EMBL/GenBank/DDBJ databases">
        <title>Murine metabolic-syndrome-specific gut microbial biobank.</title>
        <authorList>
            <person name="Liu C."/>
        </authorList>
    </citation>
    <scope>NUCLEOTIDE SEQUENCE</scope>
    <source>
        <strain evidence="9">D42-62</strain>
    </source>
</reference>
<dbReference type="EMBL" id="QZDT01000027">
    <property type="protein sequence ID" value="NBJ93945.1"/>
    <property type="molecule type" value="Genomic_DNA"/>
</dbReference>
<evidence type="ECO:0000256" key="6">
    <source>
        <dbReference type="HAMAP-Rule" id="MF_01974"/>
    </source>
</evidence>
<feature type="binding site" evidence="6">
    <location>
        <position position="234"/>
    </location>
    <ligand>
        <name>a divalent metal cation</name>
        <dbReference type="ChEBI" id="CHEBI:60240"/>
        <label>1</label>
    </ligand>
</feature>
<dbReference type="NCBIfam" id="TIGR00500">
    <property type="entry name" value="met_pdase_I"/>
    <property type="match status" value="1"/>
</dbReference>
<sequence>MAVTIKSEREIKLMRESCRILAEVHTQLGGAIKPGISTWDINALGEELIRSYGCVPNFLNYNGYPASICVSVNNEVVHGIPSKKRILREGDIVSLDAGLIYKGYHSDAARTYPVGKISPEAARLIMITQRSFFAGMKYARAGCYLYDISNAIAAYCGKYRYGVVRDLVGHGIGTSLHEEPEIPNFRQWRRGIKLRPGMTLAIEPMVNIGSYKVAWMEDGWTVVTRDGSLSAHYENTVLITEGEPEILTMLPGQEKFGSLQPNLRAVGNMGD</sequence>
<keyword evidence="5 6" id="KW-0378">Hydrolase</keyword>
<accession>A0A9X5BH45</accession>
<keyword evidence="3 6" id="KW-0645">Protease</keyword>
<proteinExistence type="inferred from homology"/>
<protein>
    <recommendedName>
        <fullName evidence="6 7">Methionine aminopeptidase</fullName>
        <shortName evidence="6">MAP</shortName>
        <shortName evidence="6">MetAP</shortName>
        <ecNumber evidence="6 7">3.4.11.18</ecNumber>
    </recommendedName>
    <alternativeName>
        <fullName evidence="6">Peptidase M</fullName>
    </alternativeName>
</protein>
<dbReference type="InterPro" id="IPR002467">
    <property type="entry name" value="Pept_M24A_MAP1"/>
</dbReference>
<dbReference type="CDD" id="cd01086">
    <property type="entry name" value="MetAP1"/>
    <property type="match status" value="1"/>
</dbReference>
<comment type="subunit">
    <text evidence="6">Monomer.</text>
</comment>
<feature type="domain" description="Peptidase M24" evidence="8">
    <location>
        <begin position="13"/>
        <end position="241"/>
    </location>
</feature>
<gene>
    <name evidence="6 9" type="primary">map</name>
    <name evidence="9" type="ORF">D5281_15465</name>
</gene>